<dbReference type="Pfam" id="PF01987">
    <property type="entry name" value="AIM24"/>
    <property type="match status" value="1"/>
</dbReference>
<dbReference type="EMBL" id="JAROYP010000012">
    <property type="protein sequence ID" value="MDH5163051.1"/>
    <property type="molecule type" value="Genomic_DNA"/>
</dbReference>
<organism evidence="2 3">
    <name type="scientific">Heyndrickxia oleronia</name>
    <dbReference type="NCBI Taxonomy" id="38875"/>
    <lineage>
        <taxon>Bacteria</taxon>
        <taxon>Bacillati</taxon>
        <taxon>Bacillota</taxon>
        <taxon>Bacilli</taxon>
        <taxon>Bacillales</taxon>
        <taxon>Bacillaceae</taxon>
        <taxon>Heyndrickxia</taxon>
    </lineage>
</organism>
<gene>
    <name evidence="2" type="ORF">BWZ43_18570</name>
    <name evidence="1" type="ORF">P5X88_19135</name>
</gene>
<reference evidence="1" key="2">
    <citation type="submission" date="2023-03" db="EMBL/GenBank/DDBJ databases">
        <title>Bacterial isolates from washroom surfaces on a university campus.</title>
        <authorList>
            <person name="Holman D.B."/>
            <person name="Gzyl K.E."/>
            <person name="Taheri A.E."/>
        </authorList>
    </citation>
    <scope>NUCLEOTIDE SEQUENCE</scope>
    <source>
        <strain evidence="1">RD03</strain>
    </source>
</reference>
<dbReference type="InterPro" id="IPR002838">
    <property type="entry name" value="AIM24"/>
</dbReference>
<evidence type="ECO:0000313" key="3">
    <source>
        <dbReference type="Proteomes" id="UP000189761"/>
    </source>
</evidence>
<keyword evidence="3" id="KW-1185">Reference proteome</keyword>
<reference evidence="2 3" key="1">
    <citation type="submission" date="2017-01" db="EMBL/GenBank/DDBJ databases">
        <title>Draft genome sequence of Bacillus oleronius.</title>
        <authorList>
            <person name="Allam M."/>
        </authorList>
    </citation>
    <scope>NUCLEOTIDE SEQUENCE [LARGE SCALE GENOMIC DNA]</scope>
    <source>
        <strain evidence="2 3">DSM 9356</strain>
    </source>
</reference>
<dbReference type="Proteomes" id="UP000189761">
    <property type="component" value="Unassembled WGS sequence"/>
</dbReference>
<dbReference type="Proteomes" id="UP001159179">
    <property type="component" value="Unassembled WGS sequence"/>
</dbReference>
<dbReference type="RefSeq" id="WP_058004234.1">
    <property type="nucleotide sequence ID" value="NZ_CP065424.1"/>
</dbReference>
<protein>
    <submittedName>
        <fullName evidence="1">AIM24 family protein</fullName>
    </submittedName>
</protein>
<dbReference type="PANTHER" id="PTHR38074">
    <property type="entry name" value="ALTERED INHERITANCE OF MITOCHONDRIA PROTEIN 24, MITOCHONDRIAL"/>
    <property type="match status" value="1"/>
</dbReference>
<sequence>MSKYSIDQFIQQTEQEDKGEGFFELETPRILEVNLDGQVWAKAGSMVSYTGKIKFEREGIFEHGLGKTFKKAFTGEGTSLMKANGNGKLYLADSGKKVIILHLQNDAIFVNGNDLLAFEPSIKWDIKLMKKVAGMMAGGLFNVRCEGTGLVAITTYYEPLTLKVTPGKPIITDPNATVAWSGNLKPEFQTDISFKTFLGRGSGESIQMKFEGEGFVVVQPYEEVHMKQNS</sequence>
<evidence type="ECO:0000313" key="2">
    <source>
        <dbReference type="EMBL" id="OOP66889.1"/>
    </source>
</evidence>
<evidence type="ECO:0000313" key="1">
    <source>
        <dbReference type="EMBL" id="MDH5163051.1"/>
    </source>
</evidence>
<dbReference type="InterPro" id="IPR016031">
    <property type="entry name" value="Trp_RNA-bd_attenuator-like_dom"/>
</dbReference>
<proteinExistence type="predicted"/>
<dbReference type="Gene3D" id="3.60.160.10">
    <property type="entry name" value="Mitochondrial biogenesis AIM24"/>
    <property type="match status" value="1"/>
</dbReference>
<dbReference type="EMBL" id="MTLA01000252">
    <property type="protein sequence ID" value="OOP66889.1"/>
    <property type="molecule type" value="Genomic_DNA"/>
</dbReference>
<accession>A0A8E2LE58</accession>
<comment type="caution">
    <text evidence="2">The sequence shown here is derived from an EMBL/GenBank/DDBJ whole genome shotgun (WGS) entry which is preliminary data.</text>
</comment>
<name>A0A8E2LE58_9BACI</name>
<dbReference type="AlphaFoldDB" id="A0A8E2LE58"/>
<dbReference type="SUPFAM" id="SSF51219">
    <property type="entry name" value="TRAP-like"/>
    <property type="match status" value="1"/>
</dbReference>
<dbReference type="InterPro" id="IPR036983">
    <property type="entry name" value="AIM24_sf"/>
</dbReference>
<dbReference type="PANTHER" id="PTHR38074:SF1">
    <property type="entry name" value="ALTERED INHERITANCE OF MITOCHONDRIA PROTEIN 24, MITOCHONDRIAL"/>
    <property type="match status" value="1"/>
</dbReference>